<dbReference type="EMBL" id="CAJOBB010006455">
    <property type="protein sequence ID" value="CAF4161211.1"/>
    <property type="molecule type" value="Genomic_DNA"/>
</dbReference>
<dbReference type="Proteomes" id="UP000663868">
    <property type="component" value="Unassembled WGS sequence"/>
</dbReference>
<keyword evidence="1" id="KW-0472">Membrane</keyword>
<evidence type="ECO:0000256" key="1">
    <source>
        <dbReference type="SAM" id="Phobius"/>
    </source>
</evidence>
<keyword evidence="1" id="KW-0812">Transmembrane</keyword>
<feature type="transmembrane region" description="Helical" evidence="1">
    <location>
        <begin position="34"/>
        <end position="54"/>
    </location>
</feature>
<feature type="transmembrane region" description="Helical" evidence="1">
    <location>
        <begin position="66"/>
        <end position="92"/>
    </location>
</feature>
<gene>
    <name evidence="2" type="ORF">IZO911_LOCUS32939</name>
    <name evidence="3" type="ORF">KXQ929_LOCUS37826</name>
</gene>
<protein>
    <recommendedName>
        <fullName evidence="5">G-protein coupled receptors family 1 profile domain-containing protein</fullName>
    </recommendedName>
</protein>
<organism evidence="2 4">
    <name type="scientific">Adineta steineri</name>
    <dbReference type="NCBI Taxonomy" id="433720"/>
    <lineage>
        <taxon>Eukaryota</taxon>
        <taxon>Metazoa</taxon>
        <taxon>Spiralia</taxon>
        <taxon>Gnathifera</taxon>
        <taxon>Rotifera</taxon>
        <taxon>Eurotatoria</taxon>
        <taxon>Bdelloidea</taxon>
        <taxon>Adinetida</taxon>
        <taxon>Adinetidae</taxon>
        <taxon>Adineta</taxon>
    </lineage>
</organism>
<sequence>MFTVLASVDTCTMISSKQTYRVFSQPAVTVKCSIAILFCCPLIGIDIFIMNTIVDGQYTMTCVYTWIFVIYQTLITGILPPLTISIFSCLAYSNMKKLGSQHNYILNRRKRQQQSQLVRMITTQIFVYIISAEFNPMSTLYVQLTATLLNYLLYEIVFYISIHGLHF</sequence>
<dbReference type="EMBL" id="CAJNOE010000586">
    <property type="protein sequence ID" value="CAF1280514.1"/>
    <property type="molecule type" value="Genomic_DNA"/>
</dbReference>
<dbReference type="Proteomes" id="UP000663860">
    <property type="component" value="Unassembled WGS sequence"/>
</dbReference>
<reference evidence="2" key="1">
    <citation type="submission" date="2021-02" db="EMBL/GenBank/DDBJ databases">
        <authorList>
            <person name="Nowell W R."/>
        </authorList>
    </citation>
    <scope>NUCLEOTIDE SEQUENCE</scope>
</reference>
<evidence type="ECO:0000313" key="3">
    <source>
        <dbReference type="EMBL" id="CAF4161211.1"/>
    </source>
</evidence>
<name>A0A815C944_9BILA</name>
<proteinExistence type="predicted"/>
<accession>A0A815C944</accession>
<feature type="transmembrane region" description="Helical" evidence="1">
    <location>
        <begin position="117"/>
        <end position="134"/>
    </location>
</feature>
<evidence type="ECO:0008006" key="5">
    <source>
        <dbReference type="Google" id="ProtNLM"/>
    </source>
</evidence>
<dbReference type="Gene3D" id="1.20.1070.10">
    <property type="entry name" value="Rhodopsin 7-helix transmembrane proteins"/>
    <property type="match status" value="1"/>
</dbReference>
<keyword evidence="1" id="KW-1133">Transmembrane helix</keyword>
<dbReference type="AlphaFoldDB" id="A0A815C944"/>
<comment type="caution">
    <text evidence="2">The sequence shown here is derived from an EMBL/GenBank/DDBJ whole genome shotgun (WGS) entry which is preliminary data.</text>
</comment>
<evidence type="ECO:0000313" key="4">
    <source>
        <dbReference type="Proteomes" id="UP000663860"/>
    </source>
</evidence>
<feature type="transmembrane region" description="Helical" evidence="1">
    <location>
        <begin position="140"/>
        <end position="162"/>
    </location>
</feature>
<dbReference type="SUPFAM" id="SSF81321">
    <property type="entry name" value="Family A G protein-coupled receptor-like"/>
    <property type="match status" value="1"/>
</dbReference>
<evidence type="ECO:0000313" key="2">
    <source>
        <dbReference type="EMBL" id="CAF1280514.1"/>
    </source>
</evidence>